<keyword evidence="2" id="KW-1185">Reference proteome</keyword>
<organism evidence="1 2">
    <name type="scientific">Naganishia onofrii</name>
    <dbReference type="NCBI Taxonomy" id="1851511"/>
    <lineage>
        <taxon>Eukaryota</taxon>
        <taxon>Fungi</taxon>
        <taxon>Dikarya</taxon>
        <taxon>Basidiomycota</taxon>
        <taxon>Agaricomycotina</taxon>
        <taxon>Tremellomycetes</taxon>
        <taxon>Filobasidiales</taxon>
        <taxon>Filobasidiaceae</taxon>
        <taxon>Naganishia</taxon>
    </lineage>
</organism>
<proteinExistence type="predicted"/>
<sequence>MKEDQAALCAECQAVDPWVEENDERICQQCGYIQDGLEAAKFHHEGEYINPLVDIYLKNPAFQNPTGGPSKRNRYGTEVSQRVQSRTDLFNEMDGCVRNTLGLPNIISHRAWNMLEIILKKRGKKNVTQGMKLLAMSVTLVAAREAGHAVPNSLIASLTRRILADIQSDVRLICKHLDLRYEEYRGASEETQAIVSAASEIAQQYEQKNSAVESVPMDKEFTSTLHFCRAYRPKIHLIDGSISHLQRFIQLTGIWHRRKLDICDIATVFIALQLIAVKYIRYPTFFMNDFRKYVNFNPETCQLRMREFHRMTMDLAFYLPQIGKARFIPELLEPWNGRTTRPVPEAQLFVLLLPDVLDNMQELWQKRLHQLTLQKQNPETIDVEARLKTAISAFLSPPDDPAMLIRTQSEDCESLPPRADGDESAYPGNANPQFGDSASPPIHVSPFQLAQDTPSPQEELLSATAAPSTSRGSPETSAISIKAASQQPNLETASSHECSDGSSATPESLTVRASPARRKRKLDGTNKDERTAKRVDRQTREYHTAITVPPVERRVRGATLDELKERITTRRANDLVRQQSRQERSIGLLAEDHGTSARAAYGHGILAHSRRTRLLQRIPRVSRILEEWQSAQLAEPRTEAQQPTPPSRSCYEYDAYWLKKDLRDGKAPSTINIHRFPPSVTMAKGMLYPSDFDRPSIGPEDDSLFEPEELESYLGDSEYAKCRLELWHSQGMEESAARRAAVSQRALDIASQRQPKITELRNSKRSKPNYDLGRMTELLASLRDDQDDTPHECDSYIAGEVGQALSVAVKGGAEEYDLGSHYDYSRSDSGKEDDVSINETSEKPDDEGLEIIGDYEMPPQMLLAHHQHDDWNDGNED</sequence>
<reference evidence="1" key="1">
    <citation type="submission" date="2023-04" db="EMBL/GenBank/DDBJ databases">
        <title>Draft Genome sequencing of Naganishia species isolated from polar environments using Oxford Nanopore Technology.</title>
        <authorList>
            <person name="Leo P."/>
            <person name="Venkateswaran K."/>
        </authorList>
    </citation>
    <scope>NUCLEOTIDE SEQUENCE</scope>
    <source>
        <strain evidence="1">DBVPG 5303</strain>
    </source>
</reference>
<evidence type="ECO:0000313" key="2">
    <source>
        <dbReference type="Proteomes" id="UP001234202"/>
    </source>
</evidence>
<dbReference type="Proteomes" id="UP001234202">
    <property type="component" value="Unassembled WGS sequence"/>
</dbReference>
<evidence type="ECO:0000313" key="1">
    <source>
        <dbReference type="EMBL" id="KAJ9127966.1"/>
    </source>
</evidence>
<protein>
    <submittedName>
        <fullName evidence="1">Uncharacterized protein</fullName>
    </submittedName>
</protein>
<dbReference type="EMBL" id="JASBWV010000001">
    <property type="protein sequence ID" value="KAJ9127966.1"/>
    <property type="molecule type" value="Genomic_DNA"/>
</dbReference>
<name>A0ACC2XX18_9TREE</name>
<gene>
    <name evidence="1" type="ORF">QFC24_000252</name>
</gene>
<comment type="caution">
    <text evidence="1">The sequence shown here is derived from an EMBL/GenBank/DDBJ whole genome shotgun (WGS) entry which is preliminary data.</text>
</comment>
<accession>A0ACC2XX18</accession>